<accession>A0A8S1X484</accession>
<dbReference type="GO" id="GO:0015031">
    <property type="term" value="P:protein transport"/>
    <property type="evidence" value="ECO:0007669"/>
    <property type="project" value="UniProtKB-KW"/>
</dbReference>
<reference evidence="3" key="1">
    <citation type="submission" date="2021-01" db="EMBL/GenBank/DDBJ databases">
        <authorList>
            <consortium name="Genoscope - CEA"/>
            <person name="William W."/>
        </authorList>
    </citation>
    <scope>NUCLEOTIDE SEQUENCE</scope>
</reference>
<keyword evidence="4" id="KW-1185">Reference proteome</keyword>
<dbReference type="Pfam" id="PF00514">
    <property type="entry name" value="Arm"/>
    <property type="match status" value="1"/>
</dbReference>
<evidence type="ECO:0008006" key="5">
    <source>
        <dbReference type="Google" id="ProtNLM"/>
    </source>
</evidence>
<evidence type="ECO:0000256" key="1">
    <source>
        <dbReference type="ARBA" id="ARBA00022448"/>
    </source>
</evidence>
<name>A0A8S1X484_PAROT</name>
<organism evidence="3 4">
    <name type="scientific">Paramecium octaurelia</name>
    <dbReference type="NCBI Taxonomy" id="43137"/>
    <lineage>
        <taxon>Eukaryota</taxon>
        <taxon>Sar</taxon>
        <taxon>Alveolata</taxon>
        <taxon>Ciliophora</taxon>
        <taxon>Intramacronucleata</taxon>
        <taxon>Oligohymenophorea</taxon>
        <taxon>Peniculida</taxon>
        <taxon>Parameciidae</taxon>
        <taxon>Paramecium</taxon>
    </lineage>
</organism>
<proteinExistence type="predicted"/>
<dbReference type="PANTHER" id="PTHR23316">
    <property type="entry name" value="IMPORTIN ALPHA"/>
    <property type="match status" value="1"/>
</dbReference>
<dbReference type="EMBL" id="CAJJDP010000109">
    <property type="protein sequence ID" value="CAD8195570.1"/>
    <property type="molecule type" value="Genomic_DNA"/>
</dbReference>
<dbReference type="SMART" id="SM00185">
    <property type="entry name" value="ARM"/>
    <property type="match status" value="4"/>
</dbReference>
<gene>
    <name evidence="3" type="ORF">POCTA_138.1.T1090131</name>
</gene>
<evidence type="ECO:0000313" key="4">
    <source>
        <dbReference type="Proteomes" id="UP000683925"/>
    </source>
</evidence>
<keyword evidence="1" id="KW-0813">Transport</keyword>
<dbReference type="OrthoDB" id="29145at2759"/>
<sequence>MSLNDQEDQFQNVNNLELDQDQAEEIQVYKQLLPDTIPKKVVDQFIQIIESHQFKQISANDMINIKLESEDIMSLYVELVILKNYLTKYDLDEYEDIGMNFLNAVLLIPRLIHIIKTTEIPLIQYDVLWILGNIATFQSFDRLIIQNDGIDIILQQLNSTYQQIQLQASWTLGNIATVGELEQVCRDQVRQKGGVEQILKLLSKLNDPKNIEQCFWCLNNICADGITYLKEETVKNLILQLCNFINNYDDEIIIQSCLEVLSEIIPSTYENNLLIVQSNIVPKLLRLVVNQQRKTSVKSFEFLCDLFESGGQVCDHILSQKFLDVAEKLLKNENCRIKRMNVLTCCLSLCKGTEKQYKQLIENQIIFQEIFRQVQLKNNDFIKSFVNLALSKDRDVILVLVNNQIISNFIKLFEQLHDNELLEEMLRGLINIFSVVKSNILELNVKQLINDSELNQINQLFQFHKVQSLRVCAQNIIQYLE</sequence>
<dbReference type="InterPro" id="IPR000225">
    <property type="entry name" value="Armadillo"/>
</dbReference>
<keyword evidence="2" id="KW-0653">Protein transport</keyword>
<dbReference type="OMA" id="LQLCNFI"/>
<evidence type="ECO:0000313" key="3">
    <source>
        <dbReference type="EMBL" id="CAD8195570.1"/>
    </source>
</evidence>
<dbReference type="AlphaFoldDB" id="A0A8S1X484"/>
<evidence type="ECO:0000256" key="2">
    <source>
        <dbReference type="ARBA" id="ARBA00022927"/>
    </source>
</evidence>
<dbReference type="Proteomes" id="UP000683925">
    <property type="component" value="Unassembled WGS sequence"/>
</dbReference>
<comment type="caution">
    <text evidence="3">The sequence shown here is derived from an EMBL/GenBank/DDBJ whole genome shotgun (WGS) entry which is preliminary data.</text>
</comment>
<protein>
    <recommendedName>
        <fullName evidence="5">Importin subunit alpha</fullName>
    </recommendedName>
</protein>